<dbReference type="eggNOG" id="COG3946">
    <property type="taxonomic scope" value="Bacteria"/>
</dbReference>
<protein>
    <recommendedName>
        <fullName evidence="2">Bacterial virulence domain-containing protein</fullName>
    </recommendedName>
</protein>
<dbReference type="Gene3D" id="3.40.50.1820">
    <property type="entry name" value="alpha/beta hydrolase"/>
    <property type="match status" value="2"/>
</dbReference>
<evidence type="ECO:0000313" key="4">
    <source>
        <dbReference type="Proteomes" id="UP000015455"/>
    </source>
</evidence>
<comment type="caution">
    <text evidence="3">The sequence shown here is derived from an EMBL/GenBank/DDBJ whole genome shotgun (WGS) entry which is preliminary data.</text>
</comment>
<dbReference type="InterPro" id="IPR029058">
    <property type="entry name" value="AB_hydrolase_fold"/>
</dbReference>
<organism evidence="3 4">
    <name type="scientific">Thauera terpenica 58Eu</name>
    <dbReference type="NCBI Taxonomy" id="1348657"/>
    <lineage>
        <taxon>Bacteria</taxon>
        <taxon>Pseudomonadati</taxon>
        <taxon>Pseudomonadota</taxon>
        <taxon>Betaproteobacteria</taxon>
        <taxon>Rhodocyclales</taxon>
        <taxon>Zoogloeaceae</taxon>
        <taxon>Thauera</taxon>
    </lineage>
</organism>
<dbReference type="PIRSF" id="PIRSF029063">
    <property type="entry name" value="IV_sec_VirJ"/>
    <property type="match status" value="1"/>
</dbReference>
<evidence type="ECO:0000313" key="3">
    <source>
        <dbReference type="EMBL" id="EPZ16088.1"/>
    </source>
</evidence>
<dbReference type="EMBL" id="ATJV01000048">
    <property type="protein sequence ID" value="EPZ16088.1"/>
    <property type="molecule type" value="Genomic_DNA"/>
</dbReference>
<sequence length="485" mass="51060">MNGLTVIGLKLNPSRGPLMRRALLTACLLCSAAAGAAGPTLAAQPMIGSPEIVLPHSAPTGAVVLFSGTGGWGETERGLARTLAGRGQIVIGVDLPSTLQHMAASANPCATLIGEVEAVSHQIQRDAKAQAYHFPVLAGMQAGATMALGVAGQASTATIARVLAVDPEPTLPGHKALCSELPQTHSKRMSSYALPSGPLPYGVDLVLSTAATAEVRQRATEFAHGRSEIRLSTEPEAAPAQALLHGLAQDAAQIGTVAGVGVTGAELTPSAQTPTEPTLTDLPLIELPLAHPSDTLAILYSGDGGWRDLDKQLAAILQQDGLPVVGVDVLRYFWKQRDPEQCAQDLGRIIEAYRHKWGARKVVLIGYSFGADVLPALYNRLAPSARAAVVQISLLGFAASADFEVTVAGWLQQHSGNALPTLPEVRRIAPQLLQCFYGEDDDDSACTRIGTDIELIRTTGSHHFDGDYPALARRIMQGLQQRKLP</sequence>
<feature type="signal peptide" evidence="1">
    <location>
        <begin position="1"/>
        <end position="36"/>
    </location>
</feature>
<dbReference type="Pfam" id="PF06057">
    <property type="entry name" value="VirJ"/>
    <property type="match status" value="1"/>
</dbReference>
<evidence type="ECO:0000256" key="1">
    <source>
        <dbReference type="SAM" id="SignalP"/>
    </source>
</evidence>
<evidence type="ECO:0000259" key="2">
    <source>
        <dbReference type="Pfam" id="PF06057"/>
    </source>
</evidence>
<feature type="domain" description="Bacterial virulence" evidence="2">
    <location>
        <begin position="294"/>
        <end position="482"/>
    </location>
</feature>
<dbReference type="InterPro" id="IPR010333">
    <property type="entry name" value="VirJ"/>
</dbReference>
<dbReference type="AlphaFoldDB" id="T0AZX1"/>
<dbReference type="InterPro" id="IPR011225">
    <property type="entry name" value="IV_sec_VirJ"/>
</dbReference>
<proteinExistence type="predicted"/>
<name>T0AZX1_9RHOO</name>
<dbReference type="Proteomes" id="UP000015455">
    <property type="component" value="Unassembled WGS sequence"/>
</dbReference>
<keyword evidence="1" id="KW-0732">Signal</keyword>
<dbReference type="PATRIC" id="fig|1348657.5.peg.1503"/>
<reference evidence="3 4" key="1">
    <citation type="submission" date="2013-06" db="EMBL/GenBank/DDBJ databases">
        <title>Draft genome sequence of Thauera terpenica.</title>
        <authorList>
            <person name="Liu B."/>
            <person name="Frostegard A.H."/>
            <person name="Shapleigh J.P."/>
        </authorList>
    </citation>
    <scope>NUCLEOTIDE SEQUENCE [LARGE SCALE GENOMIC DNA]</scope>
    <source>
        <strain evidence="3 4">58Eu</strain>
    </source>
</reference>
<gene>
    <name evidence="3" type="ORF">M622_02635</name>
</gene>
<feature type="chain" id="PRO_5004560717" description="Bacterial virulence domain-containing protein" evidence="1">
    <location>
        <begin position="37"/>
        <end position="485"/>
    </location>
</feature>
<keyword evidence="4" id="KW-1185">Reference proteome</keyword>
<dbReference type="SUPFAM" id="SSF53474">
    <property type="entry name" value="alpha/beta-Hydrolases"/>
    <property type="match status" value="2"/>
</dbReference>
<dbReference type="ESTHER" id="9rhoo-t0azx1">
    <property type="family name" value="VirJ"/>
</dbReference>
<accession>T0AZX1</accession>